<comment type="caution">
    <text evidence="2">The sequence shown here is derived from an EMBL/GenBank/DDBJ whole genome shotgun (WGS) entry which is preliminary data.</text>
</comment>
<gene>
    <name evidence="2" type="ORF">U9M73_17610</name>
</gene>
<keyword evidence="3" id="KW-1185">Reference proteome</keyword>
<dbReference type="EMBL" id="JAYERP010000001">
    <property type="protein sequence ID" value="MEA3571765.1"/>
    <property type="molecule type" value="Genomic_DNA"/>
</dbReference>
<accession>A0ABU5PPB9</accession>
<dbReference type="RefSeq" id="WP_323078318.1">
    <property type="nucleotide sequence ID" value="NZ_CBCSKM010000009.1"/>
</dbReference>
<evidence type="ECO:0000313" key="2">
    <source>
        <dbReference type="EMBL" id="MEA3571765.1"/>
    </source>
</evidence>
<evidence type="ECO:0000259" key="1">
    <source>
        <dbReference type="Pfam" id="PF13022"/>
    </source>
</evidence>
<organism evidence="2 3">
    <name type="scientific">Paenibacillus phoenicis</name>
    <dbReference type="NCBI Taxonomy" id="554117"/>
    <lineage>
        <taxon>Bacteria</taxon>
        <taxon>Bacillati</taxon>
        <taxon>Bacillota</taxon>
        <taxon>Bacilli</taxon>
        <taxon>Bacillales</taxon>
        <taxon>Paenibacillaceae</taxon>
        <taxon>Paenibacillus</taxon>
    </lineage>
</organism>
<evidence type="ECO:0000313" key="3">
    <source>
        <dbReference type="Proteomes" id="UP001292216"/>
    </source>
</evidence>
<name>A0ABU5PPB9_9BACL</name>
<protein>
    <submittedName>
        <fullName evidence="2">PhBC6A51 family helix-turn-helix protein</fullName>
    </submittedName>
</protein>
<dbReference type="Gene3D" id="1.10.10.60">
    <property type="entry name" value="Homeodomain-like"/>
    <property type="match status" value="1"/>
</dbReference>
<proteinExistence type="predicted"/>
<dbReference type="Proteomes" id="UP001292216">
    <property type="component" value="Unassembled WGS sequence"/>
</dbReference>
<dbReference type="Pfam" id="PF13022">
    <property type="entry name" value="HTH_Tnp_1_2"/>
    <property type="match status" value="1"/>
</dbReference>
<sequence>MPKRGRPASPLDERHYRAIELLTTVPTPNLEEIAQACGVSRRQLYTWRQRKDFTRELEKVKRRKTEAHRRWVKAKIKYVMTAQDIEETFRMCGLIA</sequence>
<reference evidence="2 3" key="1">
    <citation type="submission" date="2023-12" db="EMBL/GenBank/DDBJ databases">
        <title>Whole genome sequencing of Paenibacillus phoenicis isolated from the Phoenix Mars Lander spacecraft assembly facility.</title>
        <authorList>
            <person name="Garcia A."/>
            <person name="Venkateswaran K."/>
        </authorList>
    </citation>
    <scope>NUCLEOTIDE SEQUENCE [LARGE SCALE GENOMIC DNA]</scope>
    <source>
        <strain evidence="2 3">3PO2SA</strain>
    </source>
</reference>
<feature type="domain" description="Homeodomain phBC6A51-type" evidence="1">
    <location>
        <begin position="10"/>
        <end position="77"/>
    </location>
</feature>
<dbReference type="InterPro" id="IPR024978">
    <property type="entry name" value="Homeodomain_phBC6A51-type"/>
</dbReference>